<dbReference type="GO" id="GO:0008168">
    <property type="term" value="F:methyltransferase activity"/>
    <property type="evidence" value="ECO:0007669"/>
    <property type="project" value="UniProtKB-KW"/>
</dbReference>
<protein>
    <submittedName>
        <fullName evidence="1">Class I SAM-dependent methyltransferase</fullName>
    </submittedName>
</protein>
<organism evidence="1 2">
    <name type="scientific">Nocardioides piscis</name>
    <dbReference type="NCBI Taxonomy" id="2714938"/>
    <lineage>
        <taxon>Bacteria</taxon>
        <taxon>Bacillati</taxon>
        <taxon>Actinomycetota</taxon>
        <taxon>Actinomycetes</taxon>
        <taxon>Propionibacteriales</taxon>
        <taxon>Nocardioidaceae</taxon>
        <taxon>Nocardioides</taxon>
    </lineage>
</organism>
<keyword evidence="1" id="KW-0808">Transferase</keyword>
<dbReference type="RefSeq" id="WP_166320762.1">
    <property type="nucleotide sequence ID" value="NZ_CP049866.1"/>
</dbReference>
<sequence length="314" mass="34396">MDVREMMFGWDETFTYLTCPDCSTVWLPEIPDDLGRYYPQDYYSVDIDPEDALGRPGVRQFASAVARSVLFGSSRLASTARRAVRMRQFHSYVTVLESIAIAGLSDGKQTRVLDVGCGSGIMIYALALAGVERPMGVDPFAPADRTFSNGALLVRRGLDDLEGTFDLVMFHHSLEHVPDPAASLQSAVAKLAPGGRLLVRMPTVSGEAYETYGSAFYGLDAPRHITIPSRAGVDALAARVGLRVVTTRDDSTSSQFWASEQVLRGIPLMAPTSHMVSERKSLFTRAQIDAWNERARALNSTARGDQSAWVLERA</sequence>
<accession>A0A6G7YK11</accession>
<evidence type="ECO:0000313" key="1">
    <source>
        <dbReference type="EMBL" id="QIK77079.1"/>
    </source>
</evidence>
<dbReference type="CDD" id="cd02440">
    <property type="entry name" value="AdoMet_MTases"/>
    <property type="match status" value="1"/>
</dbReference>
<dbReference type="SUPFAM" id="SSF53335">
    <property type="entry name" value="S-adenosyl-L-methionine-dependent methyltransferases"/>
    <property type="match status" value="1"/>
</dbReference>
<dbReference type="KEGG" id="npi:G7071_18205"/>
<keyword evidence="2" id="KW-1185">Reference proteome</keyword>
<reference evidence="1 2" key="1">
    <citation type="submission" date="2020-03" db="EMBL/GenBank/DDBJ databases">
        <title>Nocardioides sp. nov., isolated from fish.</title>
        <authorList>
            <person name="Hyun D.-W."/>
            <person name="Bae J.-W."/>
        </authorList>
    </citation>
    <scope>NUCLEOTIDE SEQUENCE [LARGE SCALE GENOMIC DNA]</scope>
    <source>
        <strain evidence="1 2">HDW12A</strain>
    </source>
</reference>
<dbReference type="InterPro" id="IPR029063">
    <property type="entry name" value="SAM-dependent_MTases_sf"/>
</dbReference>
<evidence type="ECO:0000313" key="2">
    <source>
        <dbReference type="Proteomes" id="UP000502035"/>
    </source>
</evidence>
<keyword evidence="1" id="KW-0489">Methyltransferase</keyword>
<dbReference type="AlphaFoldDB" id="A0A6G7YK11"/>
<dbReference type="Pfam" id="PF13489">
    <property type="entry name" value="Methyltransf_23"/>
    <property type="match status" value="1"/>
</dbReference>
<dbReference type="PANTHER" id="PTHR43861">
    <property type="entry name" value="TRANS-ACONITATE 2-METHYLTRANSFERASE-RELATED"/>
    <property type="match status" value="1"/>
</dbReference>
<dbReference type="EMBL" id="CP049866">
    <property type="protein sequence ID" value="QIK77079.1"/>
    <property type="molecule type" value="Genomic_DNA"/>
</dbReference>
<dbReference type="Gene3D" id="3.40.50.150">
    <property type="entry name" value="Vaccinia Virus protein VP39"/>
    <property type="match status" value="1"/>
</dbReference>
<proteinExistence type="predicted"/>
<dbReference type="Proteomes" id="UP000502035">
    <property type="component" value="Chromosome"/>
</dbReference>
<dbReference type="GO" id="GO:0032259">
    <property type="term" value="P:methylation"/>
    <property type="evidence" value="ECO:0007669"/>
    <property type="project" value="UniProtKB-KW"/>
</dbReference>
<name>A0A6G7YK11_9ACTN</name>
<gene>
    <name evidence="1" type="ORF">G7071_18205</name>
</gene>